<dbReference type="InterPro" id="IPR036736">
    <property type="entry name" value="ACP-like_sf"/>
</dbReference>
<keyword evidence="2" id="KW-0596">Phosphopantetheine</keyword>
<dbReference type="SMART" id="SM00823">
    <property type="entry name" value="PKS_PP"/>
    <property type="match status" value="1"/>
</dbReference>
<name>A0ABV0GDV3_9BURK</name>
<feature type="domain" description="Carrier" evidence="5">
    <location>
        <begin position="615"/>
        <end position="692"/>
    </location>
</feature>
<dbReference type="PANTHER" id="PTHR22754">
    <property type="entry name" value="DISCO-INTERACTING PROTEIN 2 DIP2 -RELATED"/>
    <property type="match status" value="1"/>
</dbReference>
<protein>
    <submittedName>
        <fullName evidence="6">AMP-binding protein</fullName>
    </submittedName>
</protein>
<keyword evidence="4" id="KW-0436">Ligase</keyword>
<evidence type="ECO:0000256" key="2">
    <source>
        <dbReference type="ARBA" id="ARBA00022450"/>
    </source>
</evidence>
<evidence type="ECO:0000256" key="3">
    <source>
        <dbReference type="ARBA" id="ARBA00022553"/>
    </source>
</evidence>
<dbReference type="SUPFAM" id="SSF47336">
    <property type="entry name" value="ACP-like"/>
    <property type="match status" value="1"/>
</dbReference>
<organism evidence="6 7">
    <name type="scientific">Roseateles flavus</name>
    <dbReference type="NCBI Taxonomy" id="3149041"/>
    <lineage>
        <taxon>Bacteria</taxon>
        <taxon>Pseudomonadati</taxon>
        <taxon>Pseudomonadota</taxon>
        <taxon>Betaproteobacteria</taxon>
        <taxon>Burkholderiales</taxon>
        <taxon>Sphaerotilaceae</taxon>
        <taxon>Roseateles</taxon>
    </lineage>
</organism>
<dbReference type="PROSITE" id="PS00455">
    <property type="entry name" value="AMP_BINDING"/>
    <property type="match status" value="1"/>
</dbReference>
<keyword evidence="3" id="KW-0597">Phosphoprotein</keyword>
<keyword evidence="7" id="KW-1185">Reference proteome</keyword>
<reference evidence="6 7" key="1">
    <citation type="submission" date="2024-05" db="EMBL/GenBank/DDBJ databases">
        <title>Roseateles sp. 2.12 16S ribosomal RNA gene Genome sequencing and assembly.</title>
        <authorList>
            <person name="Woo H."/>
        </authorList>
    </citation>
    <scope>NUCLEOTIDE SEQUENCE [LARGE SCALE GENOMIC DNA]</scope>
    <source>
        <strain evidence="6 7">2.12</strain>
    </source>
</reference>
<dbReference type="Pfam" id="PF00501">
    <property type="entry name" value="AMP-binding"/>
    <property type="match status" value="1"/>
</dbReference>
<comment type="caution">
    <text evidence="6">The sequence shown here is derived from an EMBL/GenBank/DDBJ whole genome shotgun (WGS) entry which is preliminary data.</text>
</comment>
<dbReference type="InterPro" id="IPR045851">
    <property type="entry name" value="AMP-bd_C_sf"/>
</dbReference>
<proteinExistence type="inferred from homology"/>
<dbReference type="InterPro" id="IPR009081">
    <property type="entry name" value="PP-bd_ACP"/>
</dbReference>
<dbReference type="RefSeq" id="WP_347609452.1">
    <property type="nucleotide sequence ID" value="NZ_JBDPZC010000004.1"/>
</dbReference>
<comment type="similarity">
    <text evidence="1">Belongs to the ATP-dependent AMP-binding enzyme family.</text>
</comment>
<dbReference type="InterPro" id="IPR020845">
    <property type="entry name" value="AMP-binding_CS"/>
</dbReference>
<dbReference type="PROSITE" id="PS50075">
    <property type="entry name" value="CARRIER"/>
    <property type="match status" value="1"/>
</dbReference>
<dbReference type="InterPro" id="IPR042099">
    <property type="entry name" value="ANL_N_sf"/>
</dbReference>
<dbReference type="EMBL" id="JBDPZC010000004">
    <property type="protein sequence ID" value="MEO3713216.1"/>
    <property type="molecule type" value="Genomic_DNA"/>
</dbReference>
<evidence type="ECO:0000313" key="6">
    <source>
        <dbReference type="EMBL" id="MEO3713216.1"/>
    </source>
</evidence>
<sequence>MDRSLFPLPQLPASIIETLQAWRDQTPDRVALTVLREGEEVERQASYGELFDEVSRVAAALHGQLPAGARVLLLLPTGLEFVSAFYACLMAGLVAIPAHHPQQARKLAQWQKLQAIVDSSGASFVIAPDKSLPLLQQMQAEQGLFTGCRLSDYASLLDAGARPAPAFPLPRAEDLAFLQYTSGSTGTPKGVMITHGNIINNQQVIAQLMGHHRDTRVVSWLPLYHDMGLSAVLQMGSVGSSLVLMSPVAFVQKPLRWLQAISQHRATTSGGPNFAYQLAAQALQSEEAHGLDLSRWDLAFCGAEPIQRATVEDFLAASAPHGFAPGAFFPCYGMAEATVQVTGVSKGEGIQYLDVSNAALARGRIEACAPGAPESDRKSLVSCGGTRLGHELLVVDEHGRPVADEHQVGEVWVRGGSVGAGYFGLPDLSEQTFGARPAAASPAEGGWLRTGDLGAVVRGQLYITGRVKDLLIIRGRNIYPQDVEDCVQDAVPELKRGAGAAVSVLIDKEEKLVVVQEIGRSQRRSLQLDETLRAMVQAIGEDFGLTPHQVVLVEPATIEKTSSGKIARALCRKALLQGQLRIVASWTEGLGEASGQAAGETAAAPAAEVASTALSLPRQVEQIIAGVVAELLKTPPGRVPLDRAWVEMGFDSVNALQLALKVGQATGIEFEATVLWDCANIAELAQHLAGLKGAAEALASRSGTAQPAPALAAAPSTPAAAPEALANSLYSLSDAEAEALLLKELER</sequence>
<dbReference type="SMART" id="SM01294">
    <property type="entry name" value="PKS_PP_betabranch"/>
    <property type="match status" value="1"/>
</dbReference>
<gene>
    <name evidence="6" type="ORF">ABDJ40_10630</name>
</gene>
<dbReference type="Proteomes" id="UP001462640">
    <property type="component" value="Unassembled WGS sequence"/>
</dbReference>
<dbReference type="InterPro" id="IPR040097">
    <property type="entry name" value="FAAL/FAAC"/>
</dbReference>
<dbReference type="SUPFAM" id="SSF56801">
    <property type="entry name" value="Acetyl-CoA synthetase-like"/>
    <property type="match status" value="1"/>
</dbReference>
<evidence type="ECO:0000256" key="4">
    <source>
        <dbReference type="ARBA" id="ARBA00022598"/>
    </source>
</evidence>
<dbReference type="Gene3D" id="1.10.1200.10">
    <property type="entry name" value="ACP-like"/>
    <property type="match status" value="1"/>
</dbReference>
<evidence type="ECO:0000256" key="1">
    <source>
        <dbReference type="ARBA" id="ARBA00006432"/>
    </source>
</evidence>
<dbReference type="PANTHER" id="PTHR22754:SF32">
    <property type="entry name" value="DISCO-INTERACTING PROTEIN 2"/>
    <property type="match status" value="1"/>
</dbReference>
<dbReference type="Pfam" id="PF00550">
    <property type="entry name" value="PP-binding"/>
    <property type="match status" value="1"/>
</dbReference>
<accession>A0ABV0GDV3</accession>
<dbReference type="InterPro" id="IPR000873">
    <property type="entry name" value="AMP-dep_synth/lig_dom"/>
</dbReference>
<dbReference type="InterPro" id="IPR020806">
    <property type="entry name" value="PKS_PP-bd"/>
</dbReference>
<dbReference type="Gene3D" id="3.30.300.30">
    <property type="match status" value="1"/>
</dbReference>
<dbReference type="CDD" id="cd05931">
    <property type="entry name" value="FAAL"/>
    <property type="match status" value="1"/>
</dbReference>
<evidence type="ECO:0000313" key="7">
    <source>
        <dbReference type="Proteomes" id="UP001462640"/>
    </source>
</evidence>
<evidence type="ECO:0000259" key="5">
    <source>
        <dbReference type="PROSITE" id="PS50075"/>
    </source>
</evidence>
<dbReference type="Gene3D" id="3.40.50.12780">
    <property type="entry name" value="N-terminal domain of ligase-like"/>
    <property type="match status" value="1"/>
</dbReference>